<feature type="region of interest" description="Disordered" evidence="1">
    <location>
        <begin position="1"/>
        <end position="133"/>
    </location>
</feature>
<feature type="compositionally biased region" description="Basic and acidic residues" evidence="1">
    <location>
        <begin position="1"/>
        <end position="10"/>
    </location>
</feature>
<name>A0ABM6VC28_9ACTN</name>
<gene>
    <name evidence="2" type="ORF">DDQ41_24365</name>
</gene>
<evidence type="ECO:0000313" key="3">
    <source>
        <dbReference type="Proteomes" id="UP000245051"/>
    </source>
</evidence>
<protein>
    <submittedName>
        <fullName evidence="2">Uncharacterized protein</fullName>
    </submittedName>
</protein>
<evidence type="ECO:0000313" key="2">
    <source>
        <dbReference type="EMBL" id="AWK11527.1"/>
    </source>
</evidence>
<reference evidence="2 3" key="1">
    <citation type="submission" date="2018-05" db="EMBL/GenBank/DDBJ databases">
        <title>Complete genome sequence of the Type Strain of Streptomyces spongiicola HNM0071, the producer of staurosporine.</title>
        <authorList>
            <person name="Zhou S."/>
            <person name="Huang X."/>
        </authorList>
    </citation>
    <scope>NUCLEOTIDE SEQUENCE [LARGE SCALE GENOMIC DNA]</scope>
    <source>
        <strain evidence="2 3">HNM0071</strain>
    </source>
</reference>
<organism evidence="2 3">
    <name type="scientific">Streptomyces spongiicola</name>
    <dbReference type="NCBI Taxonomy" id="1690221"/>
    <lineage>
        <taxon>Bacteria</taxon>
        <taxon>Bacillati</taxon>
        <taxon>Actinomycetota</taxon>
        <taxon>Actinomycetes</taxon>
        <taxon>Kitasatosporales</taxon>
        <taxon>Streptomycetaceae</taxon>
        <taxon>Streptomyces</taxon>
    </lineage>
</organism>
<feature type="compositionally biased region" description="Low complexity" evidence="1">
    <location>
        <begin position="79"/>
        <end position="108"/>
    </location>
</feature>
<sequence length="133" mass="12363">MEASVEERAAGRATDGLGSGAEGGAESDTGSGTDGGPARDALGAKEPVEASADESVRCADGGESGESREDGSGSGTGDRTGSAAGETPAASAAAGGTGPSDPAGAAGAEQVEIPKQQSVGEAADNGAGQGARQ</sequence>
<dbReference type="EMBL" id="CP029254">
    <property type="protein sequence ID" value="AWK11527.1"/>
    <property type="molecule type" value="Genomic_DNA"/>
</dbReference>
<proteinExistence type="predicted"/>
<evidence type="ECO:0000256" key="1">
    <source>
        <dbReference type="SAM" id="MobiDB-lite"/>
    </source>
</evidence>
<accession>A0ABM6VC28</accession>
<keyword evidence="3" id="KW-1185">Reference proteome</keyword>
<dbReference type="Proteomes" id="UP000245051">
    <property type="component" value="Chromosome"/>
</dbReference>